<dbReference type="AlphaFoldDB" id="A0A644Y5A9"/>
<sequence length="144" mass="16452">MNFFEKELQNIVNLGVPITDQKYVGGACYGRLDDSLRIKLQFSTLGYANHYEAIKATVINRTDGPVDSAIFRFSDVLGKKQVSNPNFSNGIMPYAWACDGKTEWYVYKPTEQDYKQLSTAVSDYCDIFQTQRMSDHGMQMSQQF</sequence>
<gene>
    <name evidence="1" type="ORF">SDC9_67818</name>
</gene>
<accession>A0A644Y5A9</accession>
<proteinExistence type="predicted"/>
<protein>
    <submittedName>
        <fullName evidence="1">Uncharacterized protein</fullName>
    </submittedName>
</protein>
<comment type="caution">
    <text evidence="1">The sequence shown here is derived from an EMBL/GenBank/DDBJ whole genome shotgun (WGS) entry which is preliminary data.</text>
</comment>
<organism evidence="1">
    <name type="scientific">bioreactor metagenome</name>
    <dbReference type="NCBI Taxonomy" id="1076179"/>
    <lineage>
        <taxon>unclassified sequences</taxon>
        <taxon>metagenomes</taxon>
        <taxon>ecological metagenomes</taxon>
    </lineage>
</organism>
<name>A0A644Y5A9_9ZZZZ</name>
<dbReference type="EMBL" id="VSSQ01003577">
    <property type="protein sequence ID" value="MPM21374.1"/>
    <property type="molecule type" value="Genomic_DNA"/>
</dbReference>
<reference evidence="1" key="1">
    <citation type="submission" date="2019-08" db="EMBL/GenBank/DDBJ databases">
        <authorList>
            <person name="Kucharzyk K."/>
            <person name="Murdoch R.W."/>
            <person name="Higgins S."/>
            <person name="Loffler F."/>
        </authorList>
    </citation>
    <scope>NUCLEOTIDE SEQUENCE</scope>
</reference>
<evidence type="ECO:0000313" key="1">
    <source>
        <dbReference type="EMBL" id="MPM21374.1"/>
    </source>
</evidence>